<feature type="compositionally biased region" description="Basic and acidic residues" evidence="3">
    <location>
        <begin position="872"/>
        <end position="884"/>
    </location>
</feature>
<feature type="region of interest" description="Disordered" evidence="3">
    <location>
        <begin position="872"/>
        <end position="899"/>
    </location>
</feature>
<accession>A0ABC8TKQ5</accession>
<protein>
    <recommendedName>
        <fullName evidence="8">C2H2-type domain-containing protein</fullName>
    </recommendedName>
</protein>
<dbReference type="PANTHER" id="PTHR22975:SF9">
    <property type="entry name" value="ECHINUS SPLICE FORM 3"/>
    <property type="match status" value="1"/>
</dbReference>
<evidence type="ECO:0008006" key="8">
    <source>
        <dbReference type="Google" id="ProtNLM"/>
    </source>
</evidence>
<keyword evidence="2" id="KW-0378">Hydrolase</keyword>
<feature type="domain" description="DUF629" evidence="4">
    <location>
        <begin position="251"/>
        <end position="695"/>
    </location>
</feature>
<evidence type="ECO:0000313" key="6">
    <source>
        <dbReference type="EMBL" id="CAK9170032.1"/>
    </source>
</evidence>
<evidence type="ECO:0000259" key="4">
    <source>
        <dbReference type="Pfam" id="PF04780"/>
    </source>
</evidence>
<evidence type="ECO:0000256" key="3">
    <source>
        <dbReference type="SAM" id="MobiDB-lite"/>
    </source>
</evidence>
<dbReference type="Pfam" id="PF04780">
    <property type="entry name" value="DUF629"/>
    <property type="match status" value="1"/>
</dbReference>
<feature type="region of interest" description="Disordered" evidence="3">
    <location>
        <begin position="1"/>
        <end position="51"/>
    </location>
</feature>
<evidence type="ECO:0000256" key="2">
    <source>
        <dbReference type="ARBA" id="ARBA00022801"/>
    </source>
</evidence>
<keyword evidence="1" id="KW-0833">Ubl conjugation pathway</keyword>
<dbReference type="Proteomes" id="UP001642360">
    <property type="component" value="Unassembled WGS sequence"/>
</dbReference>
<sequence length="958" mass="108576">MGKGSKNKRNGRKPHSHSKPPAAAKSSTASGGEPPNASSSDNLLQEHSNAEQLENALNNDELERSLAMLAVLDRGKRIEALKLNKDACDRHENSSLDHTQASIHARVAAQIEGRAVYQEPMKNAQESPKKAASLSSDSIEFACKQASSSSNVQVCEEVVKECERALSMLSFLPVQKSSEQGLKSVDKELNSILNKAKIGKNNVGIGEKKSGCTKDPISTQIKKADKKDNLEEKKRNANVKKTIRSETRKLFRKFWNSISVEEQREILTLRINDVKVYCDEFKGVLGAEDLLSALGYGEVNHTWNYWECCVCEQRHLNGDSLIHHLMQMHLKARSASLTAILPRKIDDPIVQMLENCSWKPVDAVEAVRIIENESKDPDDQNWPLSDDSERAKILERIHIMFQVLLLQDCIALSHFRMVMLTAEKMLENNTVLSPSQIRTHCLDQKPVCICFLGASQLDRILDLLRDLHSEACCFMEDEIDVNQEDEKVVFCGDTLRLSLDQRLCCGELTPSLYPKVATNGASATTFAVSGHEADVLSDGDDFVKWLFEGCTIEEELASWQRLKDDKDRKGMEIYLILKKEFVTLKNTCRRRFEYLIQVKAIRAIRAICAEERKRREQGASYMPQSFVSLLKKRQKELVERGGDSGRAELYVISKVLEDEVAPAASIDEARAANIDEDGEHLGDNSITAEIREQWKESSEEVFKIDARIMWSINSIRRLNLQLAQVSVHDYQLIIVPLLKSFLQVQLQDLFCEALLEKLESDTSKNFCEGCNQMKHMQGKLKDKKRKKKIKMLRIPRREFYAFIALQATDGKPKHMLEEKDAEQARFTVPYSRHLSESQIAVSSSAAQLKQQEVELGRKIELEAEERLLEKNSERQRQIEDEAKRKQLAKQNKKADARTTPVVAERLLSATQMPTYFPGVPVDKSEGTKESSPVSGKRPEWKLRFSHGKVKQGEQPFRN</sequence>
<dbReference type="GO" id="GO:0016787">
    <property type="term" value="F:hydrolase activity"/>
    <property type="evidence" value="ECO:0007669"/>
    <property type="project" value="UniProtKB-KW"/>
</dbReference>
<proteinExistence type="predicted"/>
<comment type="caution">
    <text evidence="6">The sequence shown here is derived from an EMBL/GenBank/DDBJ whole genome shotgun (WGS) entry which is preliminary data.</text>
</comment>
<name>A0ABC8TKQ5_9AQUA</name>
<evidence type="ECO:0000259" key="5">
    <source>
        <dbReference type="Pfam" id="PF04781"/>
    </source>
</evidence>
<gene>
    <name evidence="6" type="ORF">ILEXP_LOCUS39519</name>
</gene>
<feature type="domain" description="DUF627" evidence="5">
    <location>
        <begin position="71"/>
        <end position="169"/>
    </location>
</feature>
<dbReference type="AlphaFoldDB" id="A0ABC8TKQ5"/>
<dbReference type="InterPro" id="IPR052398">
    <property type="entry name" value="Ubiquitin_hydrolase_53/54"/>
</dbReference>
<dbReference type="EMBL" id="CAUOFW020005414">
    <property type="protein sequence ID" value="CAK9170032.1"/>
    <property type="molecule type" value="Genomic_DNA"/>
</dbReference>
<reference evidence="6 7" key="1">
    <citation type="submission" date="2024-02" db="EMBL/GenBank/DDBJ databases">
        <authorList>
            <person name="Vignale AGUSTIN F."/>
            <person name="Sosa J E."/>
            <person name="Modenutti C."/>
        </authorList>
    </citation>
    <scope>NUCLEOTIDE SEQUENCE [LARGE SCALE GENOMIC DNA]</scope>
</reference>
<feature type="compositionally biased region" description="Basic residues" evidence="3">
    <location>
        <begin position="1"/>
        <end position="18"/>
    </location>
</feature>
<organism evidence="6 7">
    <name type="scientific">Ilex paraguariensis</name>
    <name type="common">yerba mate</name>
    <dbReference type="NCBI Taxonomy" id="185542"/>
    <lineage>
        <taxon>Eukaryota</taxon>
        <taxon>Viridiplantae</taxon>
        <taxon>Streptophyta</taxon>
        <taxon>Embryophyta</taxon>
        <taxon>Tracheophyta</taxon>
        <taxon>Spermatophyta</taxon>
        <taxon>Magnoliopsida</taxon>
        <taxon>eudicotyledons</taxon>
        <taxon>Gunneridae</taxon>
        <taxon>Pentapetalae</taxon>
        <taxon>asterids</taxon>
        <taxon>campanulids</taxon>
        <taxon>Aquifoliales</taxon>
        <taxon>Aquifoliaceae</taxon>
        <taxon>Ilex</taxon>
    </lineage>
</organism>
<feature type="region of interest" description="Disordered" evidence="3">
    <location>
        <begin position="914"/>
        <end position="958"/>
    </location>
</feature>
<dbReference type="InterPro" id="IPR006866">
    <property type="entry name" value="DUF627_N"/>
</dbReference>
<evidence type="ECO:0000313" key="7">
    <source>
        <dbReference type="Proteomes" id="UP001642360"/>
    </source>
</evidence>
<dbReference type="Pfam" id="PF04781">
    <property type="entry name" value="DUF627"/>
    <property type="match status" value="1"/>
</dbReference>
<dbReference type="PANTHER" id="PTHR22975">
    <property type="entry name" value="UBIQUITIN SPECIFIC PROTEINASE"/>
    <property type="match status" value="1"/>
</dbReference>
<dbReference type="InterPro" id="IPR006865">
    <property type="entry name" value="DUF629"/>
</dbReference>
<evidence type="ECO:0000256" key="1">
    <source>
        <dbReference type="ARBA" id="ARBA00022786"/>
    </source>
</evidence>
<feature type="compositionally biased region" description="Polar residues" evidence="3">
    <location>
        <begin position="36"/>
        <end position="51"/>
    </location>
</feature>
<keyword evidence="7" id="KW-1185">Reference proteome</keyword>